<evidence type="ECO:0000256" key="4">
    <source>
        <dbReference type="ARBA" id="ARBA00022475"/>
    </source>
</evidence>
<comment type="subcellular location">
    <subcellularLocation>
        <location evidence="1">Cell membrane</location>
        <topology evidence="1">Multi-pass membrane protein</topology>
    </subcellularLocation>
</comment>
<gene>
    <name evidence="10" type="ORF">DPF_1209</name>
</gene>
<dbReference type="GO" id="GO:0005886">
    <property type="term" value="C:plasma membrane"/>
    <property type="evidence" value="ECO:0007669"/>
    <property type="project" value="UniProtKB-SubCell"/>
</dbReference>
<dbReference type="RefSeq" id="WP_176724183.1">
    <property type="nucleotide sequence ID" value="NZ_BDFE01000015.1"/>
</dbReference>
<dbReference type="Gene3D" id="3.40.1710.10">
    <property type="entry name" value="abc type-2 transporter like domain"/>
    <property type="match status" value="1"/>
</dbReference>
<sequence>MRRMKNMLVKEFLQMFRDVRMRMIIVVLPCMQMLVFAFALTTDVTRIATAVLDGDESVRSRELVRAFTSSNHFRVTARPTSPEEMIRLFDQGRIRAGIRILPGFGQNMAAGRTGMVQVLTDGSDSNTASVVAGYARSIVERFNQRLNAANNPDSGAGTISLATRAWYNPNMESTFYFVPGLIAVMLAVSGIVLTSIAIVREKEIGTIDQIMVTPIGKLEFILGKSLPYLLVGYLLMTLMFGMAHVIFQVNIKGSIPLLYLMTGVYLAANIGIALFISTSARTQQQALLTGFFVLMPLVLLSGFMYPVRNMPEPVQYLTVINPMRWYMEILRGVVLKGVGIRELAGPIAWQWGLALCFLGLARVRFSKTLG</sequence>
<organism evidence="10 11">
    <name type="scientific">Desulfoplanes formicivorans</name>
    <dbReference type="NCBI Taxonomy" id="1592317"/>
    <lineage>
        <taxon>Bacteria</taxon>
        <taxon>Pseudomonadati</taxon>
        <taxon>Thermodesulfobacteriota</taxon>
        <taxon>Desulfovibrionia</taxon>
        <taxon>Desulfovibrionales</taxon>
        <taxon>Desulfoplanaceae</taxon>
        <taxon>Desulfoplanes</taxon>
    </lineage>
</organism>
<dbReference type="PANTHER" id="PTHR30294">
    <property type="entry name" value="MEMBRANE COMPONENT OF ABC TRANSPORTER YHHJ-RELATED"/>
    <property type="match status" value="1"/>
</dbReference>
<feature type="transmembrane region" description="Helical" evidence="8">
    <location>
        <begin position="176"/>
        <end position="199"/>
    </location>
</feature>
<dbReference type="InterPro" id="IPR047817">
    <property type="entry name" value="ABC2_TM_bact-type"/>
</dbReference>
<dbReference type="InterPro" id="IPR013525">
    <property type="entry name" value="ABC2_TM"/>
</dbReference>
<dbReference type="InterPro" id="IPR051449">
    <property type="entry name" value="ABC-2_transporter_component"/>
</dbReference>
<comment type="caution">
    <text evidence="10">The sequence shown here is derived from an EMBL/GenBank/DDBJ whole genome shotgun (WGS) entry which is preliminary data.</text>
</comment>
<dbReference type="PROSITE" id="PS51012">
    <property type="entry name" value="ABC_TM2"/>
    <property type="match status" value="1"/>
</dbReference>
<proteinExistence type="inferred from homology"/>
<evidence type="ECO:0000256" key="3">
    <source>
        <dbReference type="ARBA" id="ARBA00022448"/>
    </source>
</evidence>
<evidence type="ECO:0000256" key="6">
    <source>
        <dbReference type="ARBA" id="ARBA00022989"/>
    </source>
</evidence>
<evidence type="ECO:0000259" key="9">
    <source>
        <dbReference type="PROSITE" id="PS51012"/>
    </source>
</evidence>
<dbReference type="STRING" id="1592317.DPF_1209"/>
<keyword evidence="11" id="KW-1185">Reference proteome</keyword>
<keyword evidence="7 8" id="KW-0472">Membrane</keyword>
<evidence type="ECO:0000256" key="1">
    <source>
        <dbReference type="ARBA" id="ARBA00004651"/>
    </source>
</evidence>
<keyword evidence="4" id="KW-1003">Cell membrane</keyword>
<feature type="transmembrane region" description="Helical" evidence="8">
    <location>
        <begin position="347"/>
        <end position="365"/>
    </location>
</feature>
<dbReference type="Pfam" id="PF12698">
    <property type="entry name" value="ABC2_membrane_3"/>
    <property type="match status" value="1"/>
</dbReference>
<keyword evidence="6 8" id="KW-1133">Transmembrane helix</keyword>
<keyword evidence="5 8" id="KW-0812">Transmembrane</keyword>
<protein>
    <submittedName>
        <fullName evidence="10">ABC transporter permease</fullName>
    </submittedName>
</protein>
<feature type="transmembrane region" description="Helical" evidence="8">
    <location>
        <begin position="288"/>
        <end position="307"/>
    </location>
</feature>
<feature type="transmembrane region" description="Helical" evidence="8">
    <location>
        <begin position="257"/>
        <end position="276"/>
    </location>
</feature>
<dbReference type="GO" id="GO:0140359">
    <property type="term" value="F:ABC-type transporter activity"/>
    <property type="evidence" value="ECO:0007669"/>
    <property type="project" value="InterPro"/>
</dbReference>
<evidence type="ECO:0000256" key="5">
    <source>
        <dbReference type="ARBA" id="ARBA00022692"/>
    </source>
</evidence>
<evidence type="ECO:0000313" key="10">
    <source>
        <dbReference type="EMBL" id="GAU08499.1"/>
    </source>
</evidence>
<comment type="similarity">
    <text evidence="2">Belongs to the ABC-2 integral membrane protein family.</text>
</comment>
<feature type="domain" description="ABC transmembrane type-2" evidence="9">
    <location>
        <begin position="143"/>
        <end position="368"/>
    </location>
</feature>
<feature type="transmembrane region" description="Helical" evidence="8">
    <location>
        <begin position="226"/>
        <end position="251"/>
    </location>
</feature>
<reference evidence="11" key="1">
    <citation type="submission" date="2016-06" db="EMBL/GenBank/DDBJ databases">
        <title>Draft genome sequence of Desulfoplanes formicivorans strain Pf12B.</title>
        <authorList>
            <person name="Watanabe M."/>
            <person name="Kojima H."/>
            <person name="Fukui M."/>
        </authorList>
    </citation>
    <scope>NUCLEOTIDE SEQUENCE [LARGE SCALE GENOMIC DNA]</scope>
    <source>
        <strain evidence="11">Pf12B</strain>
    </source>
</reference>
<name>A0A194AIB5_9BACT</name>
<dbReference type="EMBL" id="BDFE01000015">
    <property type="protein sequence ID" value="GAU08499.1"/>
    <property type="molecule type" value="Genomic_DNA"/>
</dbReference>
<dbReference type="PANTHER" id="PTHR30294:SF29">
    <property type="entry name" value="MULTIDRUG ABC TRANSPORTER PERMEASE YBHS-RELATED"/>
    <property type="match status" value="1"/>
</dbReference>
<evidence type="ECO:0000256" key="2">
    <source>
        <dbReference type="ARBA" id="ARBA00007783"/>
    </source>
</evidence>
<keyword evidence="3" id="KW-0813">Transport</keyword>
<evidence type="ECO:0000256" key="7">
    <source>
        <dbReference type="ARBA" id="ARBA00023136"/>
    </source>
</evidence>
<dbReference type="Proteomes" id="UP000095200">
    <property type="component" value="Unassembled WGS sequence"/>
</dbReference>
<evidence type="ECO:0000313" key="11">
    <source>
        <dbReference type="Proteomes" id="UP000095200"/>
    </source>
</evidence>
<accession>A0A194AIB5</accession>
<dbReference type="AlphaFoldDB" id="A0A194AIB5"/>
<evidence type="ECO:0000256" key="8">
    <source>
        <dbReference type="SAM" id="Phobius"/>
    </source>
</evidence>